<dbReference type="Pfam" id="PF04427">
    <property type="entry name" value="Brix"/>
    <property type="match status" value="1"/>
</dbReference>
<evidence type="ECO:0000313" key="2">
    <source>
        <dbReference type="EMBL" id="ABW97913.1"/>
    </source>
</evidence>
<accession>A9BK80</accession>
<dbReference type="SMART" id="SM00879">
    <property type="entry name" value="Brix"/>
    <property type="match status" value="1"/>
</dbReference>
<reference evidence="2 3" key="1">
    <citation type="journal article" date="2007" name="Proc. Natl. Acad. Sci. U.S.A.">
        <title>Nucleomorph genome of Hemiselmis andersenii reveals complete intron loss and compaction as a driver of protein structure and function.</title>
        <authorList>
            <person name="Lane C.E."/>
            <person name="van den Heuvel K."/>
            <person name="Kozera C."/>
            <person name="Curtis B.A."/>
            <person name="Parsons B.J."/>
            <person name="Bowman S."/>
            <person name="Archibald J.M."/>
        </authorList>
    </citation>
    <scope>NUCLEOTIDE SEQUENCE [LARGE SCALE GENOMIC DNA]</scope>
    <source>
        <strain evidence="2 3">CCMP644</strain>
    </source>
</reference>
<dbReference type="Proteomes" id="UP000243127">
    <property type="component" value="Nucleomorph 1"/>
</dbReference>
<evidence type="ECO:0000313" key="3">
    <source>
        <dbReference type="Proteomes" id="UP000243127"/>
    </source>
</evidence>
<dbReference type="PROSITE" id="PS50833">
    <property type="entry name" value="BRIX"/>
    <property type="match status" value="1"/>
</dbReference>
<dbReference type="PANTHER" id="PTHR22734">
    <property type="entry name" value="U3 SMALL NUCLEOLAR RIBONUCLEOPROTEIN PROTEIN IMP4"/>
    <property type="match status" value="1"/>
</dbReference>
<dbReference type="GeneID" id="5739585"/>
<geneLocation type="nucleomorph" evidence="2"/>
<dbReference type="InterPro" id="IPR007109">
    <property type="entry name" value="Brix"/>
</dbReference>
<dbReference type="GO" id="GO:0042134">
    <property type="term" value="F:rRNA primary transcript binding"/>
    <property type="evidence" value="ECO:0007669"/>
    <property type="project" value="InterPro"/>
</dbReference>
<gene>
    <name evidence="2" type="ORF">HAN_1g68</name>
</gene>
<dbReference type="GO" id="GO:0032040">
    <property type="term" value="C:small-subunit processome"/>
    <property type="evidence" value="ECO:0007669"/>
    <property type="project" value="TreeGrafter"/>
</dbReference>
<organism evidence="2 3">
    <name type="scientific">Hemiselmis andersenii</name>
    <name type="common">Cryptophyte alga</name>
    <dbReference type="NCBI Taxonomy" id="464988"/>
    <lineage>
        <taxon>Eukaryota</taxon>
        <taxon>Cryptophyceae</taxon>
        <taxon>Cryptomonadales</taxon>
        <taxon>Hemiselmidaceae</taxon>
        <taxon>Hemiselmis</taxon>
    </lineage>
</organism>
<dbReference type="GO" id="GO:0006364">
    <property type="term" value="P:rRNA processing"/>
    <property type="evidence" value="ECO:0007669"/>
    <property type="project" value="InterPro"/>
</dbReference>
<evidence type="ECO:0000259" key="1">
    <source>
        <dbReference type="PROSITE" id="PS50833"/>
    </source>
</evidence>
<dbReference type="Gene3D" id="3.40.50.10480">
    <property type="entry name" value="Probable brix-domain ribosomal biogenesis protein"/>
    <property type="match status" value="1"/>
</dbReference>
<dbReference type="PANTHER" id="PTHR22734:SF2">
    <property type="entry name" value="U3 SMALL NUCLEOLAR RIBONUCLEOPROTEIN PROTEIN IMP4"/>
    <property type="match status" value="1"/>
</dbReference>
<dbReference type="EMBL" id="CP000881">
    <property type="protein sequence ID" value="ABW97913.1"/>
    <property type="molecule type" value="Genomic_DNA"/>
</dbReference>
<feature type="domain" description="Brix" evidence="1">
    <location>
        <begin position="6"/>
        <end position="188"/>
    </location>
</feature>
<dbReference type="AlphaFoldDB" id="A9BK80"/>
<keyword evidence="2" id="KW-0542">Nucleomorph</keyword>
<dbReference type="SUPFAM" id="SSF52954">
    <property type="entry name" value="Class II aaRS ABD-related"/>
    <property type="match status" value="1"/>
</dbReference>
<dbReference type="GO" id="GO:0034457">
    <property type="term" value="C:Mpp10 complex"/>
    <property type="evidence" value="ECO:0007669"/>
    <property type="project" value="TreeGrafter"/>
</dbReference>
<dbReference type="InterPro" id="IPR044281">
    <property type="entry name" value="IMP4/RPF1"/>
</dbReference>
<sequence>MEVINPKIFITTSRLPSSILIKFTKDLENIFSNSYKLCRGRKFLSNLIEICISKGGTDIILIHEHRGVPDALVISHLPKGPSAYFTIKKVVFCPKKWKKRNNNLPPHILIDNLNSQIGKRLCGIFSSLFSFPSFKSKRIISFIGKNNQILFRHFLYQKKRIKKKASLLHELGPSFDMFPFKISLGNFGEKNQKIEWNFTSFIKSNGKRSFL</sequence>
<dbReference type="GO" id="GO:0030515">
    <property type="term" value="F:snoRNA binding"/>
    <property type="evidence" value="ECO:0007669"/>
    <property type="project" value="TreeGrafter"/>
</dbReference>
<dbReference type="RefSeq" id="XP_001712238.1">
    <property type="nucleotide sequence ID" value="XM_001712186.1"/>
</dbReference>
<proteinExistence type="predicted"/>
<protein>
    <submittedName>
        <fullName evidence="2">Imp4</fullName>
    </submittedName>
</protein>
<name>A9BK80_HEMAN</name>